<dbReference type="EMBL" id="CADCWM010000610">
    <property type="protein sequence ID" value="CAA9572095.1"/>
    <property type="molecule type" value="Genomic_DNA"/>
</dbReference>
<feature type="domain" description="ABC transporter" evidence="6">
    <location>
        <begin position="24"/>
        <end position="266"/>
    </location>
</feature>
<keyword evidence="2" id="KW-0547">Nucleotide-binding</keyword>
<feature type="compositionally biased region" description="Basic and acidic residues" evidence="5">
    <location>
        <begin position="247"/>
        <end position="261"/>
    </location>
</feature>
<keyword evidence="3" id="KW-0067">ATP-binding</keyword>
<dbReference type="PANTHER" id="PTHR24220">
    <property type="entry name" value="IMPORT ATP-BINDING PROTEIN"/>
    <property type="match status" value="1"/>
</dbReference>
<accession>A0A6J4VAQ3</accession>
<dbReference type="CDD" id="cd03255">
    <property type="entry name" value="ABC_MJ0796_LolCDE_FtsE"/>
    <property type="match status" value="1"/>
</dbReference>
<dbReference type="AlphaFoldDB" id="A0A6J4VAQ3"/>
<feature type="compositionally biased region" description="Pro residues" evidence="5">
    <location>
        <begin position="269"/>
        <end position="281"/>
    </location>
</feature>
<gene>
    <name evidence="7" type="ORF">AVDCRST_MAG88-2438</name>
</gene>
<dbReference type="InterPro" id="IPR017911">
    <property type="entry name" value="MacB-like_ATP-bd"/>
</dbReference>
<dbReference type="GO" id="GO:0022857">
    <property type="term" value="F:transmembrane transporter activity"/>
    <property type="evidence" value="ECO:0007669"/>
    <property type="project" value="TreeGrafter"/>
</dbReference>
<evidence type="ECO:0000256" key="4">
    <source>
        <dbReference type="ARBA" id="ARBA00038388"/>
    </source>
</evidence>
<evidence type="ECO:0000256" key="2">
    <source>
        <dbReference type="ARBA" id="ARBA00022741"/>
    </source>
</evidence>
<proteinExistence type="inferred from homology"/>
<evidence type="ECO:0000256" key="3">
    <source>
        <dbReference type="ARBA" id="ARBA00022840"/>
    </source>
</evidence>
<dbReference type="InterPro" id="IPR027417">
    <property type="entry name" value="P-loop_NTPase"/>
</dbReference>
<comment type="similarity">
    <text evidence="4">Belongs to the ABC transporter superfamily. Macrolide exporter (TC 3.A.1.122) family.</text>
</comment>
<dbReference type="InterPro" id="IPR017871">
    <property type="entry name" value="ABC_transporter-like_CS"/>
</dbReference>
<evidence type="ECO:0000313" key="7">
    <source>
        <dbReference type="EMBL" id="CAA9572095.1"/>
    </source>
</evidence>
<keyword evidence="1" id="KW-0813">Transport</keyword>
<dbReference type="SUPFAM" id="SSF52540">
    <property type="entry name" value="P-loop containing nucleoside triphosphate hydrolases"/>
    <property type="match status" value="1"/>
</dbReference>
<dbReference type="GO" id="GO:0005886">
    <property type="term" value="C:plasma membrane"/>
    <property type="evidence" value="ECO:0007669"/>
    <property type="project" value="TreeGrafter"/>
</dbReference>
<dbReference type="FunFam" id="3.40.50.300:FF:000032">
    <property type="entry name" value="Export ABC transporter ATP-binding protein"/>
    <property type="match status" value="1"/>
</dbReference>
<evidence type="ECO:0000256" key="5">
    <source>
        <dbReference type="SAM" id="MobiDB-lite"/>
    </source>
</evidence>
<protein>
    <submittedName>
        <fullName evidence="7">ABC-type antimicrobial peptide transport system, ATPase component</fullName>
    </submittedName>
</protein>
<feature type="region of interest" description="Disordered" evidence="5">
    <location>
        <begin position="247"/>
        <end position="281"/>
    </location>
</feature>
<sequence length="281" mass="29612">MIRALFRRDAGSLKGHPDPEAPAVEARGLSKVYSAGAGQVAALRGVDLRIEQGELVAIVGPSGCGKTTLLNCLAGLDTGYEGEVLLAGIPLRHLSDDRRAGLRARLTGFIFQSFNLLPTLSAIENVELPLLIAGGRRAKGTTTRERAAAMLAAVGLADRLDHRPSALSGGQQQRVAIARALVNEPAIVWADEPTGNLDSDSAAEVMALIRQLNAERGRTFVIVTHAADVAGHASRIVRMRDGRVVADEGRKAEGRGLRAEESEPVGSVPHPPSAFRPPPSA</sequence>
<evidence type="ECO:0000259" key="6">
    <source>
        <dbReference type="PROSITE" id="PS50893"/>
    </source>
</evidence>
<dbReference type="InterPro" id="IPR003439">
    <property type="entry name" value="ABC_transporter-like_ATP-bd"/>
</dbReference>
<dbReference type="InterPro" id="IPR015854">
    <property type="entry name" value="ABC_transpr_LolD-like"/>
</dbReference>
<dbReference type="GO" id="GO:0005524">
    <property type="term" value="F:ATP binding"/>
    <property type="evidence" value="ECO:0007669"/>
    <property type="project" value="UniProtKB-KW"/>
</dbReference>
<organism evidence="7">
    <name type="scientific">uncultured Thermomicrobiales bacterium</name>
    <dbReference type="NCBI Taxonomy" id="1645740"/>
    <lineage>
        <taxon>Bacteria</taxon>
        <taxon>Pseudomonadati</taxon>
        <taxon>Thermomicrobiota</taxon>
        <taxon>Thermomicrobia</taxon>
        <taxon>Thermomicrobiales</taxon>
        <taxon>environmental samples</taxon>
    </lineage>
</organism>
<dbReference type="PROSITE" id="PS00211">
    <property type="entry name" value="ABC_TRANSPORTER_1"/>
    <property type="match status" value="1"/>
</dbReference>
<name>A0A6J4VAQ3_9BACT</name>
<dbReference type="PROSITE" id="PS50893">
    <property type="entry name" value="ABC_TRANSPORTER_2"/>
    <property type="match status" value="1"/>
</dbReference>
<dbReference type="GO" id="GO:0016887">
    <property type="term" value="F:ATP hydrolysis activity"/>
    <property type="evidence" value="ECO:0007669"/>
    <property type="project" value="InterPro"/>
</dbReference>
<dbReference type="PANTHER" id="PTHR24220:SF86">
    <property type="entry name" value="ABC TRANSPORTER ABCH.1"/>
    <property type="match status" value="1"/>
</dbReference>
<dbReference type="GO" id="GO:0098796">
    <property type="term" value="C:membrane protein complex"/>
    <property type="evidence" value="ECO:0007669"/>
    <property type="project" value="UniProtKB-ARBA"/>
</dbReference>
<dbReference type="Gene3D" id="3.40.50.300">
    <property type="entry name" value="P-loop containing nucleotide triphosphate hydrolases"/>
    <property type="match status" value="1"/>
</dbReference>
<dbReference type="Pfam" id="PF00005">
    <property type="entry name" value="ABC_tran"/>
    <property type="match status" value="1"/>
</dbReference>
<dbReference type="InterPro" id="IPR003593">
    <property type="entry name" value="AAA+_ATPase"/>
</dbReference>
<reference evidence="7" key="1">
    <citation type="submission" date="2020-02" db="EMBL/GenBank/DDBJ databases">
        <authorList>
            <person name="Meier V. D."/>
        </authorList>
    </citation>
    <scope>NUCLEOTIDE SEQUENCE</scope>
    <source>
        <strain evidence="7">AVDCRST_MAG88</strain>
    </source>
</reference>
<dbReference type="SMART" id="SM00382">
    <property type="entry name" value="AAA"/>
    <property type="match status" value="1"/>
</dbReference>
<evidence type="ECO:0000256" key="1">
    <source>
        <dbReference type="ARBA" id="ARBA00022448"/>
    </source>
</evidence>